<organism evidence="2 3">
    <name type="scientific">Caballeronia sordidicola</name>
    <name type="common">Burkholderia sordidicola</name>
    <dbReference type="NCBI Taxonomy" id="196367"/>
    <lineage>
        <taxon>Bacteria</taxon>
        <taxon>Pseudomonadati</taxon>
        <taxon>Pseudomonadota</taxon>
        <taxon>Betaproteobacteria</taxon>
        <taxon>Burkholderiales</taxon>
        <taxon>Burkholderiaceae</taxon>
        <taxon>Caballeronia</taxon>
    </lineage>
</organism>
<evidence type="ECO:0000256" key="1">
    <source>
        <dbReference type="SAM" id="MobiDB-lite"/>
    </source>
</evidence>
<feature type="region of interest" description="Disordered" evidence="1">
    <location>
        <begin position="1"/>
        <end position="37"/>
    </location>
</feature>
<evidence type="ECO:0000313" key="3">
    <source>
        <dbReference type="Proteomes" id="UP000194546"/>
    </source>
</evidence>
<feature type="compositionally biased region" description="Basic and acidic residues" evidence="1">
    <location>
        <begin position="16"/>
        <end position="37"/>
    </location>
</feature>
<dbReference type="EMBL" id="NBTY01000100">
    <property type="protein sequence ID" value="OTP73355.1"/>
    <property type="molecule type" value="Genomic_DNA"/>
</dbReference>
<protein>
    <submittedName>
        <fullName evidence="2">Uncharacterized protein</fullName>
    </submittedName>
</protein>
<accession>A0A242MPV2</accession>
<gene>
    <name evidence="2" type="ORF">PAMC26510_18960</name>
</gene>
<feature type="compositionally biased region" description="Polar residues" evidence="1">
    <location>
        <begin position="1"/>
        <end position="10"/>
    </location>
</feature>
<proteinExistence type="predicted"/>
<name>A0A242MPV2_CABSO</name>
<dbReference type="Proteomes" id="UP000194546">
    <property type="component" value="Unassembled WGS sequence"/>
</dbReference>
<sequence>MNVVFQQGSNRALAEQMKRADEDSREQERSFGENEAE</sequence>
<comment type="caution">
    <text evidence="2">The sequence shown here is derived from an EMBL/GenBank/DDBJ whole genome shotgun (WGS) entry which is preliminary data.</text>
</comment>
<reference evidence="2 3" key="1">
    <citation type="submission" date="2017-03" db="EMBL/GenBank/DDBJ databases">
        <title>Genome analysis of strain PAMC 26510.</title>
        <authorList>
            <person name="Oh H.-M."/>
            <person name="Yang J.-A."/>
        </authorList>
    </citation>
    <scope>NUCLEOTIDE SEQUENCE [LARGE SCALE GENOMIC DNA]</scope>
    <source>
        <strain evidence="2 3">PAMC 26510</strain>
    </source>
</reference>
<evidence type="ECO:0000313" key="2">
    <source>
        <dbReference type="EMBL" id="OTP73355.1"/>
    </source>
</evidence>
<dbReference type="AlphaFoldDB" id="A0A242MPV2"/>